<dbReference type="RefSeq" id="WP_378252440.1">
    <property type="nucleotide sequence ID" value="NZ_JBHSIT010000001.1"/>
</dbReference>
<evidence type="ECO:0000313" key="3">
    <source>
        <dbReference type="Proteomes" id="UP001595872"/>
    </source>
</evidence>
<keyword evidence="3" id="KW-1185">Reference proteome</keyword>
<accession>A0ABV9TRZ3</accession>
<dbReference type="EMBL" id="JBHSIT010000001">
    <property type="protein sequence ID" value="MFC4906759.1"/>
    <property type="molecule type" value="Genomic_DNA"/>
</dbReference>
<gene>
    <name evidence="2" type="ORF">ACFPCY_05475</name>
</gene>
<evidence type="ECO:0000259" key="1">
    <source>
        <dbReference type="Pfam" id="PF10646"/>
    </source>
</evidence>
<dbReference type="InterPro" id="IPR019606">
    <property type="entry name" value="GerMN"/>
</dbReference>
<sequence>MLAAGLAVLAAAVTGCGVRPTEVVGAGDAPQPTGQPNPIAIYLVKDGRLVRTARPGLLSAPYLGLQQLSVRLVDSEVQQGLTTTIPAGVDLSAAYLDGSGVLTVHVNQADVNWPRITLGQVVCTANAAPNVKQVRLDYPVTVEIPPKASAASAPPRWELEGKLKQAGLRYDCGQFADLMAR</sequence>
<dbReference type="Pfam" id="PF10646">
    <property type="entry name" value="Germane"/>
    <property type="match status" value="1"/>
</dbReference>
<comment type="caution">
    <text evidence="2">The sequence shown here is derived from an EMBL/GenBank/DDBJ whole genome shotgun (WGS) entry which is preliminary data.</text>
</comment>
<organism evidence="2 3">
    <name type="scientific">Actinomadura gamaensis</name>
    <dbReference type="NCBI Taxonomy" id="1763541"/>
    <lineage>
        <taxon>Bacteria</taxon>
        <taxon>Bacillati</taxon>
        <taxon>Actinomycetota</taxon>
        <taxon>Actinomycetes</taxon>
        <taxon>Streptosporangiales</taxon>
        <taxon>Thermomonosporaceae</taxon>
        <taxon>Actinomadura</taxon>
    </lineage>
</organism>
<protein>
    <submittedName>
        <fullName evidence="2">GerMN domain-containing protein</fullName>
    </submittedName>
</protein>
<proteinExistence type="predicted"/>
<name>A0ABV9TRZ3_9ACTN</name>
<feature type="domain" description="GerMN" evidence="1">
    <location>
        <begin position="41"/>
        <end position="136"/>
    </location>
</feature>
<evidence type="ECO:0000313" key="2">
    <source>
        <dbReference type="EMBL" id="MFC4906759.1"/>
    </source>
</evidence>
<dbReference type="Proteomes" id="UP001595872">
    <property type="component" value="Unassembled WGS sequence"/>
</dbReference>
<reference evidence="3" key="1">
    <citation type="journal article" date="2019" name="Int. J. Syst. Evol. Microbiol.">
        <title>The Global Catalogue of Microorganisms (GCM) 10K type strain sequencing project: providing services to taxonomists for standard genome sequencing and annotation.</title>
        <authorList>
            <consortium name="The Broad Institute Genomics Platform"/>
            <consortium name="The Broad Institute Genome Sequencing Center for Infectious Disease"/>
            <person name="Wu L."/>
            <person name="Ma J."/>
        </authorList>
    </citation>
    <scope>NUCLEOTIDE SEQUENCE [LARGE SCALE GENOMIC DNA]</scope>
    <source>
        <strain evidence="3">KLKA75</strain>
    </source>
</reference>